<feature type="domain" description="C2H2-type" evidence="9">
    <location>
        <begin position="425"/>
        <end position="454"/>
    </location>
</feature>
<name>A0A1B6FPY6_9HEMI</name>
<feature type="domain" description="C2H2-type" evidence="9">
    <location>
        <begin position="395"/>
        <end position="424"/>
    </location>
</feature>
<comment type="subcellular location">
    <subcellularLocation>
        <location evidence="1">Nucleus</location>
    </subcellularLocation>
</comment>
<evidence type="ECO:0000313" key="11">
    <source>
        <dbReference type="EMBL" id="JAS67582.1"/>
    </source>
</evidence>
<dbReference type="SUPFAM" id="SSF57667">
    <property type="entry name" value="beta-beta-alpha zinc fingers"/>
    <property type="match status" value="1"/>
</dbReference>
<evidence type="ECO:0000313" key="10">
    <source>
        <dbReference type="EMBL" id="JAS52267.1"/>
    </source>
</evidence>
<dbReference type="GO" id="GO:0000978">
    <property type="term" value="F:RNA polymerase II cis-regulatory region sequence-specific DNA binding"/>
    <property type="evidence" value="ECO:0007669"/>
    <property type="project" value="TreeGrafter"/>
</dbReference>
<dbReference type="InterPro" id="IPR036236">
    <property type="entry name" value="Znf_C2H2_sf"/>
</dbReference>
<sequence>MTTELSPPHTPPPLQYKMYQKPVDMEAVSSILSYGYLDKKKLAVLSSKRAFVEPNLPTPQPSDSDSDDSDLPLRKRVCRPQPDCELARMLLSSTPPRTPSPVESKVTSVAVSVIMKVNKDGVCSSEPFANVANQRRTEEILPTAAKCNTINSKSSAKIFCDITDDSVKKPPKCVDSKLAVTNTSVTTASSERFVSSQNILKSIKFKMSTRKEEIIVENKDTFRDSSVLAVKGCSSQPSSPPSMNTLAHSRLQPAPPLPSQPSSPSSMNTLAPSRLQSAPPPPPSTTQRTIAIAPKPFYPIVTVPDTQTVILSGGTLIPVNSSSPYLQSQPVTGSLIPVTTASKLSSPSASLAHVVLSPPGSPEMPNICPSFVFFTANPSPVEDKDHNADPRRRIFECEHEGCGKNYFKSSHLKAHMRTHTGEKPFVCQWPECGRRFSRSDELSRHKRTHTGEKKFVCSVCSRRFMRSDHLAKHAKRHAKDGPAPSSPSPLQIGLMIPAQSTV</sequence>
<dbReference type="InterPro" id="IPR013087">
    <property type="entry name" value="Znf_C2H2_type"/>
</dbReference>
<dbReference type="PROSITE" id="PS00028">
    <property type="entry name" value="ZINC_FINGER_C2H2_1"/>
    <property type="match status" value="3"/>
</dbReference>
<dbReference type="AlphaFoldDB" id="A0A1B6FPY6"/>
<evidence type="ECO:0000256" key="6">
    <source>
        <dbReference type="ARBA" id="ARBA00023242"/>
    </source>
</evidence>
<dbReference type="EMBL" id="GECZ01017502">
    <property type="protein sequence ID" value="JAS52267.1"/>
    <property type="molecule type" value="Transcribed_RNA"/>
</dbReference>
<keyword evidence="4 7" id="KW-0863">Zinc-finger</keyword>
<evidence type="ECO:0000256" key="7">
    <source>
        <dbReference type="PROSITE-ProRule" id="PRU00042"/>
    </source>
</evidence>
<feature type="compositionally biased region" description="Low complexity" evidence="8">
    <location>
        <begin position="262"/>
        <end position="277"/>
    </location>
</feature>
<dbReference type="GO" id="GO:0008270">
    <property type="term" value="F:zinc ion binding"/>
    <property type="evidence" value="ECO:0007669"/>
    <property type="project" value="UniProtKB-KW"/>
</dbReference>
<dbReference type="FunFam" id="3.30.160.60:FF:000018">
    <property type="entry name" value="Krueppel-like factor 15"/>
    <property type="match status" value="1"/>
</dbReference>
<dbReference type="Gene3D" id="3.30.160.60">
    <property type="entry name" value="Classic Zinc Finger"/>
    <property type="match status" value="3"/>
</dbReference>
<keyword evidence="5" id="KW-0862">Zinc</keyword>
<evidence type="ECO:0000256" key="8">
    <source>
        <dbReference type="SAM" id="MobiDB-lite"/>
    </source>
</evidence>
<dbReference type="EMBL" id="GECZ01002187">
    <property type="protein sequence ID" value="JAS67582.1"/>
    <property type="molecule type" value="Transcribed_RNA"/>
</dbReference>
<evidence type="ECO:0000256" key="5">
    <source>
        <dbReference type="ARBA" id="ARBA00022833"/>
    </source>
</evidence>
<reference evidence="10" key="1">
    <citation type="submission" date="2015-11" db="EMBL/GenBank/DDBJ databases">
        <title>De novo transcriptome assembly of four potential Pierce s Disease insect vectors from Arizona vineyards.</title>
        <authorList>
            <person name="Tassone E.E."/>
        </authorList>
    </citation>
    <scope>NUCLEOTIDE SEQUENCE</scope>
</reference>
<dbReference type="GO" id="GO:0005634">
    <property type="term" value="C:nucleus"/>
    <property type="evidence" value="ECO:0007669"/>
    <property type="project" value="UniProtKB-SubCell"/>
</dbReference>
<feature type="region of interest" description="Disordered" evidence="8">
    <location>
        <begin position="471"/>
        <end position="502"/>
    </location>
</feature>
<evidence type="ECO:0000256" key="1">
    <source>
        <dbReference type="ARBA" id="ARBA00004123"/>
    </source>
</evidence>
<dbReference type="FunFam" id="3.30.160.60:FF:000125">
    <property type="entry name" value="Putative zinc finger protein 143"/>
    <property type="match status" value="1"/>
</dbReference>
<feature type="region of interest" description="Disordered" evidence="8">
    <location>
        <begin position="51"/>
        <end position="74"/>
    </location>
</feature>
<evidence type="ECO:0000259" key="9">
    <source>
        <dbReference type="PROSITE" id="PS50157"/>
    </source>
</evidence>
<dbReference type="Pfam" id="PF00096">
    <property type="entry name" value="zf-C2H2"/>
    <property type="match status" value="3"/>
</dbReference>
<dbReference type="SMART" id="SM00355">
    <property type="entry name" value="ZnF_C2H2"/>
    <property type="match status" value="3"/>
</dbReference>
<keyword evidence="6" id="KW-0539">Nucleus</keyword>
<accession>A0A1B6FPY6</accession>
<gene>
    <name evidence="10" type="ORF">g.29870</name>
    <name evidence="11" type="ORF">g.29872</name>
</gene>
<evidence type="ECO:0000256" key="3">
    <source>
        <dbReference type="ARBA" id="ARBA00022737"/>
    </source>
</evidence>
<dbReference type="PANTHER" id="PTHR23235:SF164">
    <property type="entry name" value="C2H2-TYPE DOMAIN-CONTAINING PROTEIN"/>
    <property type="match status" value="1"/>
</dbReference>
<dbReference type="PANTHER" id="PTHR23235">
    <property type="entry name" value="KRUEPPEL-LIKE TRANSCRIPTION FACTOR"/>
    <property type="match status" value="1"/>
</dbReference>
<keyword evidence="3" id="KW-0677">Repeat</keyword>
<evidence type="ECO:0000256" key="2">
    <source>
        <dbReference type="ARBA" id="ARBA00022723"/>
    </source>
</evidence>
<keyword evidence="2" id="KW-0479">Metal-binding</keyword>
<feature type="region of interest" description="Disordered" evidence="8">
    <location>
        <begin position="231"/>
        <end position="287"/>
    </location>
</feature>
<proteinExistence type="predicted"/>
<protein>
    <recommendedName>
        <fullName evidence="9">C2H2-type domain-containing protein</fullName>
    </recommendedName>
</protein>
<evidence type="ECO:0000256" key="4">
    <source>
        <dbReference type="ARBA" id="ARBA00022771"/>
    </source>
</evidence>
<organism evidence="10">
    <name type="scientific">Cuerna arida</name>
    <dbReference type="NCBI Taxonomy" id="1464854"/>
    <lineage>
        <taxon>Eukaryota</taxon>
        <taxon>Metazoa</taxon>
        <taxon>Ecdysozoa</taxon>
        <taxon>Arthropoda</taxon>
        <taxon>Hexapoda</taxon>
        <taxon>Insecta</taxon>
        <taxon>Pterygota</taxon>
        <taxon>Neoptera</taxon>
        <taxon>Paraneoptera</taxon>
        <taxon>Hemiptera</taxon>
        <taxon>Auchenorrhyncha</taxon>
        <taxon>Membracoidea</taxon>
        <taxon>Cicadellidae</taxon>
        <taxon>Cicadellinae</taxon>
        <taxon>Proconiini</taxon>
        <taxon>Cuerna</taxon>
    </lineage>
</organism>
<feature type="compositionally biased region" description="Polar residues" evidence="8">
    <location>
        <begin position="233"/>
        <end position="247"/>
    </location>
</feature>
<dbReference type="GO" id="GO:0000981">
    <property type="term" value="F:DNA-binding transcription factor activity, RNA polymerase II-specific"/>
    <property type="evidence" value="ECO:0007669"/>
    <property type="project" value="TreeGrafter"/>
</dbReference>
<dbReference type="FunFam" id="3.30.160.60:FF:001110">
    <property type="entry name" value="Krueppel factor 13"/>
    <property type="match status" value="1"/>
</dbReference>
<feature type="domain" description="C2H2-type" evidence="9">
    <location>
        <begin position="455"/>
        <end position="482"/>
    </location>
</feature>
<dbReference type="PROSITE" id="PS50157">
    <property type="entry name" value="ZINC_FINGER_C2H2_2"/>
    <property type="match status" value="3"/>
</dbReference>